<dbReference type="EMBL" id="RRCT01000009">
    <property type="protein sequence ID" value="RQW74400.1"/>
    <property type="molecule type" value="Genomic_DNA"/>
</dbReference>
<dbReference type="Pfam" id="PF11104">
    <property type="entry name" value="PilM_2"/>
    <property type="match status" value="1"/>
</dbReference>
<evidence type="ECO:0000313" key="1">
    <source>
        <dbReference type="EMBL" id="RQW74400.1"/>
    </source>
</evidence>
<comment type="caution">
    <text evidence="1">The sequence shown here is derived from an EMBL/GenBank/DDBJ whole genome shotgun (WGS) entry which is preliminary data.</text>
</comment>
<keyword evidence="2" id="KW-1185">Reference proteome</keyword>
<dbReference type="InterPro" id="IPR005883">
    <property type="entry name" value="PilM"/>
</dbReference>
<dbReference type="Proteomes" id="UP000274033">
    <property type="component" value="Unassembled WGS sequence"/>
</dbReference>
<sequence length="325" mass="37322">MFNLKKKSHVSIEINDYVLRALVMKGPDFAQAKVFEVPLPPSIVEEGVVADDMQLFDIFKEHQHNWGGKRQNVRFFVPDSIILLKSFEHPADVTSDKLKEFVEMELGHSVHLPFQDPLIDVYDPEEGDGQAMMFAAAAEEVNKFIHLFLDIKMEPVVADIRSLCNLRVLDHLQLLQPDKTYLLANWLINELSICIYSNGQVDFMRYQPINTDLALWRGKQKINEQVEFTFDGEPEDYRMVITDQLLELDRIMNFFRFSLHKGEKSVDEIVVMGDNPLLHQIHSLLEENLAVPIKVVDDALIQEHFPGFKAKHASLLGLALKEVAK</sequence>
<organism evidence="1 2">
    <name type="scientific">Lysinibacillus composti</name>
    <dbReference type="NCBI Taxonomy" id="720633"/>
    <lineage>
        <taxon>Bacteria</taxon>
        <taxon>Bacillati</taxon>
        <taxon>Bacillota</taxon>
        <taxon>Bacilli</taxon>
        <taxon>Bacillales</taxon>
        <taxon>Bacillaceae</taxon>
        <taxon>Lysinibacillus</taxon>
    </lineage>
</organism>
<proteinExistence type="predicted"/>
<evidence type="ECO:0000313" key="2">
    <source>
        <dbReference type="Proteomes" id="UP000274033"/>
    </source>
</evidence>
<dbReference type="RefSeq" id="WP_124764611.1">
    <property type="nucleotide sequence ID" value="NZ_JAFBDY010000008.1"/>
</dbReference>
<dbReference type="OrthoDB" id="2690797at2"/>
<name>A0A3N9UDN5_9BACI</name>
<accession>A0A3N9UDN5</accession>
<gene>
    <name evidence="1" type="ORF">EBB45_10945</name>
</gene>
<dbReference type="Gene3D" id="3.30.420.40">
    <property type="match status" value="2"/>
</dbReference>
<dbReference type="Gene3D" id="3.30.1490.300">
    <property type="match status" value="1"/>
</dbReference>
<reference evidence="1 2" key="1">
    <citation type="journal article" date="2013" name="J. Microbiol.">
        <title>Lysinibacillus chungkukjangi sp. nov., isolated from Chungkukjang, Korean fermented soybean food.</title>
        <authorList>
            <person name="Kim S.J."/>
            <person name="Jang Y.H."/>
            <person name="Hamada M."/>
            <person name="Ahn J.H."/>
            <person name="Weon H.Y."/>
            <person name="Suzuki K."/>
            <person name="Whang K.S."/>
            <person name="Kwon S.W."/>
        </authorList>
    </citation>
    <scope>NUCLEOTIDE SEQUENCE [LARGE SCALE GENOMIC DNA]</scope>
    <source>
        <strain evidence="1 2">MCCC 1A12701</strain>
    </source>
</reference>
<dbReference type="AlphaFoldDB" id="A0A3N9UDN5"/>
<protein>
    <submittedName>
        <fullName evidence="1">Pilus assembly protein PilM</fullName>
    </submittedName>
</protein>